<dbReference type="EMBL" id="CALNXK010000012">
    <property type="protein sequence ID" value="CAH3044501.1"/>
    <property type="molecule type" value="Genomic_DNA"/>
</dbReference>
<evidence type="ECO:0000256" key="1">
    <source>
        <dbReference type="PROSITE-ProRule" id="PRU00023"/>
    </source>
</evidence>
<reference evidence="2 3" key="1">
    <citation type="submission" date="2022-05" db="EMBL/GenBank/DDBJ databases">
        <authorList>
            <consortium name="Genoscope - CEA"/>
            <person name="William W."/>
        </authorList>
    </citation>
    <scope>NUCLEOTIDE SEQUENCE [LARGE SCALE GENOMIC DNA]</scope>
</reference>
<sequence>MSWCLVVEKLKILNYLKGFDVAGRAIAALKDTRLVFVGATEGKHEEIAQRLKNSFSGVKMTPGIEDDSFIPKKSVPPDIEDRDFKVEYKVQDVGLLHAVTKSGNIEIIASLLSQGFEVDSKDREGVTPLM</sequence>
<evidence type="ECO:0000313" key="2">
    <source>
        <dbReference type="EMBL" id="CAH3044501.1"/>
    </source>
</evidence>
<comment type="caution">
    <text evidence="2">The sequence shown here is derived from an EMBL/GenBank/DDBJ whole genome shotgun (WGS) entry which is preliminary data.</text>
</comment>
<keyword evidence="1" id="KW-0040">ANK repeat</keyword>
<accession>A0ABN8N938</accession>
<dbReference type="InterPro" id="IPR002110">
    <property type="entry name" value="Ankyrin_rpt"/>
</dbReference>
<dbReference type="InterPro" id="IPR036770">
    <property type="entry name" value="Ankyrin_rpt-contain_sf"/>
</dbReference>
<dbReference type="Gene3D" id="1.25.40.20">
    <property type="entry name" value="Ankyrin repeat-containing domain"/>
    <property type="match status" value="1"/>
</dbReference>
<organism evidence="2 3">
    <name type="scientific">Porites lobata</name>
    <dbReference type="NCBI Taxonomy" id="104759"/>
    <lineage>
        <taxon>Eukaryota</taxon>
        <taxon>Metazoa</taxon>
        <taxon>Cnidaria</taxon>
        <taxon>Anthozoa</taxon>
        <taxon>Hexacorallia</taxon>
        <taxon>Scleractinia</taxon>
        <taxon>Fungiina</taxon>
        <taxon>Poritidae</taxon>
        <taxon>Porites</taxon>
    </lineage>
</organism>
<keyword evidence="3" id="KW-1185">Reference proteome</keyword>
<dbReference type="SUPFAM" id="SSF48403">
    <property type="entry name" value="Ankyrin repeat"/>
    <property type="match status" value="1"/>
</dbReference>
<feature type="repeat" description="ANK" evidence="1">
    <location>
        <begin position="91"/>
        <end position="123"/>
    </location>
</feature>
<name>A0ABN8N938_9CNID</name>
<protein>
    <submittedName>
        <fullName evidence="2">Uncharacterized protein</fullName>
    </submittedName>
</protein>
<evidence type="ECO:0000313" key="3">
    <source>
        <dbReference type="Proteomes" id="UP001159405"/>
    </source>
</evidence>
<gene>
    <name evidence="2" type="ORF">PLOB_00004729</name>
</gene>
<dbReference type="PROSITE" id="PS50088">
    <property type="entry name" value="ANK_REPEAT"/>
    <property type="match status" value="1"/>
</dbReference>
<dbReference type="Proteomes" id="UP001159405">
    <property type="component" value="Unassembled WGS sequence"/>
</dbReference>
<proteinExistence type="predicted"/>